<sequence length="39" mass="4502">MEAEDALKERLSLVEGLKIQKELLVLVSTAREKQYFPIL</sequence>
<organism evidence="1 2">
    <name type="scientific">Zostera marina</name>
    <name type="common">Eelgrass</name>
    <dbReference type="NCBI Taxonomy" id="29655"/>
    <lineage>
        <taxon>Eukaryota</taxon>
        <taxon>Viridiplantae</taxon>
        <taxon>Streptophyta</taxon>
        <taxon>Embryophyta</taxon>
        <taxon>Tracheophyta</taxon>
        <taxon>Spermatophyta</taxon>
        <taxon>Magnoliopsida</taxon>
        <taxon>Liliopsida</taxon>
        <taxon>Zosteraceae</taxon>
        <taxon>Zostera</taxon>
    </lineage>
</organism>
<comment type="caution">
    <text evidence="1">The sequence shown here is derived from an EMBL/GenBank/DDBJ whole genome shotgun (WGS) entry which is preliminary data.</text>
</comment>
<dbReference type="Proteomes" id="UP000036987">
    <property type="component" value="Unassembled WGS sequence"/>
</dbReference>
<gene>
    <name evidence="1" type="ORF">ZOSMA_47G00520</name>
</gene>
<accession>A0A0K9NZM2</accession>
<protein>
    <submittedName>
        <fullName evidence="1">Uncharacterized protein</fullName>
    </submittedName>
</protein>
<dbReference type="AlphaFoldDB" id="A0A0K9NZM2"/>
<keyword evidence="2" id="KW-1185">Reference proteome</keyword>
<reference evidence="2" key="1">
    <citation type="journal article" date="2016" name="Nature">
        <title>The genome of the seagrass Zostera marina reveals angiosperm adaptation to the sea.</title>
        <authorList>
            <person name="Olsen J.L."/>
            <person name="Rouze P."/>
            <person name="Verhelst B."/>
            <person name="Lin Y.-C."/>
            <person name="Bayer T."/>
            <person name="Collen J."/>
            <person name="Dattolo E."/>
            <person name="De Paoli E."/>
            <person name="Dittami S."/>
            <person name="Maumus F."/>
            <person name="Michel G."/>
            <person name="Kersting A."/>
            <person name="Lauritano C."/>
            <person name="Lohaus R."/>
            <person name="Toepel M."/>
            <person name="Tonon T."/>
            <person name="Vanneste K."/>
            <person name="Amirebrahimi M."/>
            <person name="Brakel J."/>
            <person name="Bostroem C."/>
            <person name="Chovatia M."/>
            <person name="Grimwood J."/>
            <person name="Jenkins J.W."/>
            <person name="Jueterbock A."/>
            <person name="Mraz A."/>
            <person name="Stam W.T."/>
            <person name="Tice H."/>
            <person name="Bornberg-Bauer E."/>
            <person name="Green P.J."/>
            <person name="Pearson G.A."/>
            <person name="Procaccini G."/>
            <person name="Duarte C.M."/>
            <person name="Schmutz J."/>
            <person name="Reusch T.B.H."/>
            <person name="Van de Peer Y."/>
        </authorList>
    </citation>
    <scope>NUCLEOTIDE SEQUENCE [LARGE SCALE GENOMIC DNA]</scope>
    <source>
        <strain evidence="2">cv. Finnish</strain>
    </source>
</reference>
<dbReference type="EMBL" id="LFYR01001390">
    <property type="protein sequence ID" value="KMZ62261.1"/>
    <property type="molecule type" value="Genomic_DNA"/>
</dbReference>
<proteinExistence type="predicted"/>
<name>A0A0K9NZM2_ZOSMR</name>
<evidence type="ECO:0000313" key="2">
    <source>
        <dbReference type="Proteomes" id="UP000036987"/>
    </source>
</evidence>
<evidence type="ECO:0000313" key="1">
    <source>
        <dbReference type="EMBL" id="KMZ62261.1"/>
    </source>
</evidence>